<keyword evidence="2" id="KW-0678">Repressor</keyword>
<dbReference type="Proteomes" id="UP000746751">
    <property type="component" value="Unassembled WGS sequence"/>
</dbReference>
<comment type="function">
    <text evidence="6">Repressor of the lactose catabolism operon. Galactose-6-phosphate is the inducer.</text>
</comment>
<dbReference type="SUPFAM" id="SSF46785">
    <property type="entry name" value="Winged helix' DNA-binding domain"/>
    <property type="match status" value="1"/>
</dbReference>
<evidence type="ECO:0000256" key="2">
    <source>
        <dbReference type="ARBA" id="ARBA00022491"/>
    </source>
</evidence>
<name>A0A921IMY3_9ACTN</name>
<dbReference type="InterPro" id="IPR036388">
    <property type="entry name" value="WH-like_DNA-bd_sf"/>
</dbReference>
<dbReference type="SMART" id="SM00420">
    <property type="entry name" value="HTH_DEOR"/>
    <property type="match status" value="1"/>
</dbReference>
<feature type="domain" description="HTH deoR-type" evidence="7">
    <location>
        <begin position="3"/>
        <end position="58"/>
    </location>
</feature>
<proteinExistence type="predicted"/>
<evidence type="ECO:0000313" key="9">
    <source>
        <dbReference type="Proteomes" id="UP000746751"/>
    </source>
</evidence>
<reference evidence="8" key="2">
    <citation type="submission" date="2021-09" db="EMBL/GenBank/DDBJ databases">
        <authorList>
            <person name="Gilroy R."/>
        </authorList>
    </citation>
    <scope>NUCLEOTIDE SEQUENCE</scope>
    <source>
        <strain evidence="8">ChiGjej2B2-7701</strain>
    </source>
</reference>
<dbReference type="GO" id="GO:0003677">
    <property type="term" value="F:DNA binding"/>
    <property type="evidence" value="ECO:0007669"/>
    <property type="project" value="UniProtKB-KW"/>
</dbReference>
<dbReference type="GO" id="GO:0003700">
    <property type="term" value="F:DNA-binding transcription factor activity"/>
    <property type="evidence" value="ECO:0007669"/>
    <property type="project" value="InterPro"/>
</dbReference>
<dbReference type="Gene3D" id="3.40.50.1360">
    <property type="match status" value="1"/>
</dbReference>
<reference evidence="8" key="1">
    <citation type="journal article" date="2021" name="PeerJ">
        <title>Extensive microbial diversity within the chicken gut microbiome revealed by metagenomics and culture.</title>
        <authorList>
            <person name="Gilroy R."/>
            <person name="Ravi A."/>
            <person name="Getino M."/>
            <person name="Pursley I."/>
            <person name="Horton D.L."/>
            <person name="Alikhan N.F."/>
            <person name="Baker D."/>
            <person name="Gharbi K."/>
            <person name="Hall N."/>
            <person name="Watson M."/>
            <person name="Adriaenssens E.M."/>
            <person name="Foster-Nyarko E."/>
            <person name="Jarju S."/>
            <person name="Secka A."/>
            <person name="Antonio M."/>
            <person name="Oren A."/>
            <person name="Chaudhuri R.R."/>
            <person name="La Ragione R."/>
            <person name="Hildebrand F."/>
            <person name="Pallen M.J."/>
        </authorList>
    </citation>
    <scope>NUCLEOTIDE SEQUENCE</scope>
    <source>
        <strain evidence="8">ChiGjej2B2-7701</strain>
    </source>
</reference>
<protein>
    <recommendedName>
        <fullName evidence="1">Lactose phosphotransferase system repressor</fullName>
    </recommendedName>
</protein>
<keyword evidence="5" id="KW-0804">Transcription</keyword>
<dbReference type="EMBL" id="DYVF01000021">
    <property type="protein sequence ID" value="HJG30320.1"/>
    <property type="molecule type" value="Genomic_DNA"/>
</dbReference>
<evidence type="ECO:0000256" key="4">
    <source>
        <dbReference type="ARBA" id="ARBA00023125"/>
    </source>
</evidence>
<dbReference type="PROSITE" id="PS00894">
    <property type="entry name" value="HTH_DEOR_1"/>
    <property type="match status" value="1"/>
</dbReference>
<dbReference type="PRINTS" id="PR00037">
    <property type="entry name" value="HTHLACR"/>
</dbReference>
<keyword evidence="4 8" id="KW-0238">DNA-binding</keyword>
<dbReference type="InterPro" id="IPR037171">
    <property type="entry name" value="NagB/RpiA_transferase-like"/>
</dbReference>
<keyword evidence="3" id="KW-0805">Transcription regulation</keyword>
<dbReference type="PANTHER" id="PTHR30363">
    <property type="entry name" value="HTH-TYPE TRANSCRIPTIONAL REGULATOR SRLR-RELATED"/>
    <property type="match status" value="1"/>
</dbReference>
<dbReference type="Pfam" id="PF08220">
    <property type="entry name" value="HTH_DeoR"/>
    <property type="match status" value="1"/>
</dbReference>
<dbReference type="InterPro" id="IPR036390">
    <property type="entry name" value="WH_DNA-bd_sf"/>
</dbReference>
<sequence length="261" mass="28814">MLKAERQEQIIARLAGGGTESVSAIAQALDVSDMTVRRDLEELAERGIVERVYGGARMPAAVRESFSAAGIPLLREYSHTEKRRLRSEEKQRVAQRAIELIEPSDTVFLGAGTTVEHMARFLPDIRLRVITNSLSAFKLLEHREHCELYLVGGLYRQQTGCFVGAMAEDAVSPLGIDKAFIGANGISGGSLFCADMDEGRIQRLVLTKARERYAVSDASKLGRRDFYAFFGLSDLTALVCDDVLSDAQRSEIEEQVRLICA</sequence>
<dbReference type="PANTHER" id="PTHR30363:SF4">
    <property type="entry name" value="GLYCEROL-3-PHOSPHATE REGULON REPRESSOR"/>
    <property type="match status" value="1"/>
</dbReference>
<evidence type="ECO:0000256" key="5">
    <source>
        <dbReference type="ARBA" id="ARBA00023163"/>
    </source>
</evidence>
<evidence type="ECO:0000259" key="7">
    <source>
        <dbReference type="PROSITE" id="PS51000"/>
    </source>
</evidence>
<evidence type="ECO:0000313" key="8">
    <source>
        <dbReference type="EMBL" id="HJG30320.1"/>
    </source>
</evidence>
<dbReference type="Pfam" id="PF00455">
    <property type="entry name" value="DeoRC"/>
    <property type="match status" value="1"/>
</dbReference>
<dbReference type="SMART" id="SM01134">
    <property type="entry name" value="DeoRC"/>
    <property type="match status" value="1"/>
</dbReference>
<dbReference type="PROSITE" id="PS51000">
    <property type="entry name" value="HTH_DEOR_2"/>
    <property type="match status" value="1"/>
</dbReference>
<accession>A0A921IMY3</accession>
<comment type="caution">
    <text evidence="8">The sequence shown here is derived from an EMBL/GenBank/DDBJ whole genome shotgun (WGS) entry which is preliminary data.</text>
</comment>
<dbReference type="AlphaFoldDB" id="A0A921IMY3"/>
<dbReference type="SUPFAM" id="SSF100950">
    <property type="entry name" value="NagB/RpiA/CoA transferase-like"/>
    <property type="match status" value="1"/>
</dbReference>
<evidence type="ECO:0000256" key="1">
    <source>
        <dbReference type="ARBA" id="ARBA00021390"/>
    </source>
</evidence>
<organism evidence="8 9">
    <name type="scientific">Collinsella ihumii</name>
    <dbReference type="NCBI Taxonomy" id="1720204"/>
    <lineage>
        <taxon>Bacteria</taxon>
        <taxon>Bacillati</taxon>
        <taxon>Actinomycetota</taxon>
        <taxon>Coriobacteriia</taxon>
        <taxon>Coriobacteriales</taxon>
        <taxon>Coriobacteriaceae</taxon>
        <taxon>Collinsella</taxon>
    </lineage>
</organism>
<dbReference type="InterPro" id="IPR018356">
    <property type="entry name" value="Tscrpt_reg_HTH_DeoR_CS"/>
</dbReference>
<evidence type="ECO:0000256" key="6">
    <source>
        <dbReference type="ARBA" id="ARBA00024937"/>
    </source>
</evidence>
<dbReference type="Gene3D" id="1.10.10.10">
    <property type="entry name" value="Winged helix-like DNA-binding domain superfamily/Winged helix DNA-binding domain"/>
    <property type="match status" value="1"/>
</dbReference>
<dbReference type="InterPro" id="IPR014036">
    <property type="entry name" value="DeoR-like_C"/>
</dbReference>
<gene>
    <name evidence="8" type="ORF">K8U80_02870</name>
</gene>
<dbReference type="InterPro" id="IPR050313">
    <property type="entry name" value="Carb_Metab_HTH_regulators"/>
</dbReference>
<dbReference type="InterPro" id="IPR001034">
    <property type="entry name" value="DeoR_HTH"/>
</dbReference>
<evidence type="ECO:0000256" key="3">
    <source>
        <dbReference type="ARBA" id="ARBA00023015"/>
    </source>
</evidence>